<sequence>MLRSSSYRSAYGSFAGESDAWGPPRTMEPAGWRPSYADRPPVEPARRPYYAASERPPLRQSADATLEDFRNLARVIESRRQGIGTAPPSRSNVSLYHTTEPPRDTRYLRDESGRDWRASRPADERPASTRATDYRREDVRHGEPRSATDWRSERRPSDTWRSDSWRNDARLGDPRRSETWRGDARPGAPSYPERPAEPQRYAYADDTASRRAESGVRRSERRSGAASWLDDVRQRETRPAEPARPPVDPMSGPTAELARELAHLADKADVSRLEEMLGAILHRLGNLEERPARSRPTTSRPASPRPAPTRVSPSRALGGSETDGSVPTRRLTGVPRPAPQAETTRPTRPAPRAAPARRLWE</sequence>
<protein>
    <submittedName>
        <fullName evidence="2">Uncharacterized protein</fullName>
    </submittedName>
</protein>
<evidence type="ECO:0000313" key="3">
    <source>
        <dbReference type="Proteomes" id="UP000609531"/>
    </source>
</evidence>
<feature type="compositionally biased region" description="Basic and acidic residues" evidence="1">
    <location>
        <begin position="230"/>
        <end position="241"/>
    </location>
</feature>
<comment type="caution">
    <text evidence="2">The sequence shown here is derived from an EMBL/GenBank/DDBJ whole genome shotgun (WGS) entry which is preliminary data.</text>
</comment>
<feature type="compositionally biased region" description="Polar residues" evidence="1">
    <location>
        <begin position="88"/>
        <end position="97"/>
    </location>
</feature>
<dbReference type="EMBL" id="JAEKJA010000010">
    <property type="protein sequence ID" value="MBJ3776677.1"/>
    <property type="molecule type" value="Genomic_DNA"/>
</dbReference>
<accession>A0A934IR01</accession>
<feature type="region of interest" description="Disordered" evidence="1">
    <location>
        <begin position="79"/>
        <end position="255"/>
    </location>
</feature>
<organism evidence="2 3">
    <name type="scientific">Acuticoccus mangrovi</name>
    <dbReference type="NCBI Taxonomy" id="2796142"/>
    <lineage>
        <taxon>Bacteria</taxon>
        <taxon>Pseudomonadati</taxon>
        <taxon>Pseudomonadota</taxon>
        <taxon>Alphaproteobacteria</taxon>
        <taxon>Hyphomicrobiales</taxon>
        <taxon>Amorphaceae</taxon>
        <taxon>Acuticoccus</taxon>
    </lineage>
</organism>
<feature type="region of interest" description="Disordered" evidence="1">
    <location>
        <begin position="1"/>
        <end position="65"/>
    </location>
</feature>
<name>A0A934IR01_9HYPH</name>
<keyword evidence="3" id="KW-1185">Reference proteome</keyword>
<feature type="compositionally biased region" description="Basic and acidic residues" evidence="1">
    <location>
        <begin position="207"/>
        <end position="223"/>
    </location>
</feature>
<reference evidence="2" key="1">
    <citation type="submission" date="2020-12" db="EMBL/GenBank/DDBJ databases">
        <title>Bacterial taxonomy.</title>
        <authorList>
            <person name="Pan X."/>
        </authorList>
    </citation>
    <scope>NUCLEOTIDE SEQUENCE</scope>
    <source>
        <strain evidence="2">B2012</strain>
    </source>
</reference>
<dbReference type="AlphaFoldDB" id="A0A934IR01"/>
<feature type="compositionally biased region" description="Basic and acidic residues" evidence="1">
    <location>
        <begin position="100"/>
        <end position="184"/>
    </location>
</feature>
<feature type="compositionally biased region" description="Low complexity" evidence="1">
    <location>
        <begin position="339"/>
        <end position="361"/>
    </location>
</feature>
<gene>
    <name evidence="2" type="ORF">JCR33_13305</name>
</gene>
<evidence type="ECO:0000256" key="1">
    <source>
        <dbReference type="SAM" id="MobiDB-lite"/>
    </source>
</evidence>
<dbReference type="Proteomes" id="UP000609531">
    <property type="component" value="Unassembled WGS sequence"/>
</dbReference>
<proteinExistence type="predicted"/>
<feature type="region of interest" description="Disordered" evidence="1">
    <location>
        <begin position="283"/>
        <end position="361"/>
    </location>
</feature>
<evidence type="ECO:0000313" key="2">
    <source>
        <dbReference type="EMBL" id="MBJ3776677.1"/>
    </source>
</evidence>
<feature type="compositionally biased region" description="Low complexity" evidence="1">
    <location>
        <begin position="294"/>
        <end position="316"/>
    </location>
</feature>